<dbReference type="SMART" id="SM00905">
    <property type="entry name" value="FolB"/>
    <property type="match status" value="1"/>
</dbReference>
<dbReference type="SUPFAM" id="SSF55620">
    <property type="entry name" value="Tetrahydrobiopterin biosynthesis enzymes-like"/>
    <property type="match status" value="1"/>
</dbReference>
<dbReference type="InterPro" id="IPR006157">
    <property type="entry name" value="FolB_dom"/>
</dbReference>
<sequence>MFTRKTCIPDPIFLQTHCRRIFFRNLALSCSIGVYDHEKANRQQLTLDCDVWALKHPVGTDSLEAVLDYDRIGAILRQAAVGHTNLQETLVDRLIKQIAALPSVVLVRLASAKPDAYPDADAIGIEEWRVGESFSKTFESDD</sequence>
<name>A0ABS2DNU7_9BURK</name>
<dbReference type="Gene3D" id="3.30.1130.10">
    <property type="match status" value="1"/>
</dbReference>
<feature type="domain" description="Dihydroneopterin aldolase/epimerase" evidence="1">
    <location>
        <begin position="21"/>
        <end position="129"/>
    </location>
</feature>
<comment type="caution">
    <text evidence="2">The sequence shown here is derived from an EMBL/GenBank/DDBJ whole genome shotgun (WGS) entry which is preliminary data.</text>
</comment>
<organism evidence="2 3">
    <name type="scientific">Sutterella massiliensis</name>
    <dbReference type="NCBI Taxonomy" id="1816689"/>
    <lineage>
        <taxon>Bacteria</taxon>
        <taxon>Pseudomonadati</taxon>
        <taxon>Pseudomonadota</taxon>
        <taxon>Betaproteobacteria</taxon>
        <taxon>Burkholderiales</taxon>
        <taxon>Sutterellaceae</taxon>
        <taxon>Sutterella</taxon>
    </lineage>
</organism>
<keyword evidence="3" id="KW-1185">Reference proteome</keyword>
<protein>
    <submittedName>
        <fullName evidence="2">Dihydroneopterin aldolase</fullName>
    </submittedName>
</protein>
<reference evidence="2 3" key="1">
    <citation type="journal article" date="2021" name="Sci. Rep.">
        <title>The distribution of antibiotic resistance genes in chicken gut microbiota commensals.</title>
        <authorList>
            <person name="Juricova H."/>
            <person name="Matiasovicova J."/>
            <person name="Kubasova T."/>
            <person name="Cejkova D."/>
            <person name="Rychlik I."/>
        </authorList>
    </citation>
    <scope>NUCLEOTIDE SEQUENCE [LARGE SCALE GENOMIC DNA]</scope>
    <source>
        <strain evidence="2 3">An829</strain>
    </source>
</reference>
<dbReference type="Pfam" id="PF02152">
    <property type="entry name" value="FolB"/>
    <property type="match status" value="1"/>
</dbReference>
<dbReference type="InterPro" id="IPR043133">
    <property type="entry name" value="GTP-CH-I_C/QueF"/>
</dbReference>
<accession>A0ABS2DNU7</accession>
<gene>
    <name evidence="2" type="ORF">H6A60_00700</name>
</gene>
<dbReference type="EMBL" id="JACJJC010000001">
    <property type="protein sequence ID" value="MBM6703033.1"/>
    <property type="molecule type" value="Genomic_DNA"/>
</dbReference>
<evidence type="ECO:0000313" key="2">
    <source>
        <dbReference type="EMBL" id="MBM6703033.1"/>
    </source>
</evidence>
<evidence type="ECO:0000313" key="3">
    <source>
        <dbReference type="Proteomes" id="UP000715095"/>
    </source>
</evidence>
<proteinExistence type="predicted"/>
<dbReference type="Proteomes" id="UP000715095">
    <property type="component" value="Unassembled WGS sequence"/>
</dbReference>
<evidence type="ECO:0000259" key="1">
    <source>
        <dbReference type="SMART" id="SM00905"/>
    </source>
</evidence>